<dbReference type="RefSeq" id="WP_094785737.1">
    <property type="nucleotide sequence ID" value="NZ_NDXW01000001.1"/>
</dbReference>
<dbReference type="EMBL" id="NDXW01000001">
    <property type="protein sequence ID" value="RDH42199.1"/>
    <property type="molecule type" value="Genomic_DNA"/>
</dbReference>
<accession>A0A4P9VIB7</accession>
<dbReference type="Proteomes" id="UP000257039">
    <property type="component" value="Unassembled WGS sequence"/>
</dbReference>
<name>A0A4P9VIB7_9GAMM</name>
<gene>
    <name evidence="1" type="ORF">B9G39_01360</name>
</gene>
<evidence type="ECO:0000313" key="2">
    <source>
        <dbReference type="Proteomes" id="UP000257039"/>
    </source>
</evidence>
<keyword evidence="2" id="KW-1185">Reference proteome</keyword>
<proteinExistence type="predicted"/>
<reference evidence="1 2" key="1">
    <citation type="submission" date="2017-04" db="EMBL/GenBank/DDBJ databases">
        <title>Draft genome sequence of Zooshikella ganghwensis VG4 isolated from Red Sea sediments.</title>
        <authorList>
            <person name="Rehman Z."/>
            <person name="Alam I."/>
            <person name="Kamau A."/>
            <person name="Bajic V."/>
            <person name="Leiknes T."/>
        </authorList>
    </citation>
    <scope>NUCLEOTIDE SEQUENCE [LARGE SCALE GENOMIC DNA]</scope>
    <source>
        <strain evidence="1 2">VG4</strain>
    </source>
</reference>
<dbReference type="AlphaFoldDB" id="A0A4P9VIB7"/>
<organism evidence="1 2">
    <name type="scientific">Zooshikella ganghwensis</name>
    <dbReference type="NCBI Taxonomy" id="202772"/>
    <lineage>
        <taxon>Bacteria</taxon>
        <taxon>Pseudomonadati</taxon>
        <taxon>Pseudomonadota</taxon>
        <taxon>Gammaproteobacteria</taxon>
        <taxon>Oceanospirillales</taxon>
        <taxon>Zooshikellaceae</taxon>
        <taxon>Zooshikella</taxon>
    </lineage>
</organism>
<protein>
    <submittedName>
        <fullName evidence="1">Uncharacterized protein</fullName>
    </submittedName>
</protein>
<sequence>MLNGDYQYHEPRGIITGSIDSKGVVHISEGQHRVNAALEILEETGDATYLNKLISHSQKGIDGRTYMSNGEPNWDVRKLPRRKKESWWKFW</sequence>
<evidence type="ECO:0000313" key="1">
    <source>
        <dbReference type="EMBL" id="RDH42199.1"/>
    </source>
</evidence>
<comment type="caution">
    <text evidence="1">The sequence shown here is derived from an EMBL/GenBank/DDBJ whole genome shotgun (WGS) entry which is preliminary data.</text>
</comment>